<feature type="signal peptide" evidence="1">
    <location>
        <begin position="1"/>
        <end position="27"/>
    </location>
</feature>
<dbReference type="Proteomes" id="UP001418637">
    <property type="component" value="Unassembled WGS sequence"/>
</dbReference>
<keyword evidence="1" id="KW-0732">Signal</keyword>
<keyword evidence="3" id="KW-1185">Reference proteome</keyword>
<protein>
    <submittedName>
        <fullName evidence="2">Uncharacterized protein</fullName>
    </submittedName>
</protein>
<proteinExistence type="predicted"/>
<gene>
    <name evidence="2" type="ORF">WJT86_04625</name>
</gene>
<dbReference type="EMBL" id="JBBYXI010000002">
    <property type="protein sequence ID" value="MEN3930346.1"/>
    <property type="molecule type" value="Genomic_DNA"/>
</dbReference>
<organism evidence="2 3">
    <name type="scientific">Hohaiivirga grylli</name>
    <dbReference type="NCBI Taxonomy" id="3133970"/>
    <lineage>
        <taxon>Bacteria</taxon>
        <taxon>Pseudomonadati</taxon>
        <taxon>Pseudomonadota</taxon>
        <taxon>Alphaproteobacteria</taxon>
        <taxon>Hyphomicrobiales</taxon>
        <taxon>Methylobacteriaceae</taxon>
        <taxon>Hohaiivirga</taxon>
    </lineage>
</organism>
<comment type="caution">
    <text evidence="2">The sequence shown here is derived from an EMBL/GenBank/DDBJ whole genome shotgun (WGS) entry which is preliminary data.</text>
</comment>
<accession>A0ABV0BJ97</accession>
<feature type="chain" id="PRO_5046238529" evidence="1">
    <location>
        <begin position="28"/>
        <end position="151"/>
    </location>
</feature>
<evidence type="ECO:0000313" key="3">
    <source>
        <dbReference type="Proteomes" id="UP001418637"/>
    </source>
</evidence>
<sequence>MSRFAKQFLLAGFTVFSLVGAVANASAQQSSCQDIQKMLDERKGLVEQLNKASAKKKQLDPQVACNVFKKLETNGTTTSKWFEANQAWCQIPDDFIQGFKKDHDQVSKLRVQACKAAAQMEAARKQAQEGGGNPAWGGGISGQYRMPKGAL</sequence>
<dbReference type="RefSeq" id="WP_346336354.1">
    <property type="nucleotide sequence ID" value="NZ_JBBYXI010000002.1"/>
</dbReference>
<evidence type="ECO:0000313" key="2">
    <source>
        <dbReference type="EMBL" id="MEN3930346.1"/>
    </source>
</evidence>
<name>A0ABV0BJ97_9HYPH</name>
<reference evidence="2 3" key="1">
    <citation type="submission" date="2024-04" db="EMBL/GenBank/DDBJ databases">
        <title>A novel species isolated from cricket.</title>
        <authorList>
            <person name="Wang H.-C."/>
        </authorList>
    </citation>
    <scope>NUCLEOTIDE SEQUENCE [LARGE SCALE GENOMIC DNA]</scope>
    <source>
        <strain evidence="2 3">WL0021</strain>
    </source>
</reference>
<evidence type="ECO:0000256" key="1">
    <source>
        <dbReference type="SAM" id="SignalP"/>
    </source>
</evidence>